<comment type="caution">
    <text evidence="1">The sequence shown here is derived from an EMBL/GenBank/DDBJ whole genome shotgun (WGS) entry which is preliminary data.</text>
</comment>
<proteinExistence type="predicted"/>
<dbReference type="EMBL" id="JAINUG010000542">
    <property type="protein sequence ID" value="KAJ8366808.1"/>
    <property type="molecule type" value="Genomic_DNA"/>
</dbReference>
<dbReference type="AlphaFoldDB" id="A0AAD7R5Y2"/>
<organism evidence="1 2">
    <name type="scientific">Aldrovandia affinis</name>
    <dbReference type="NCBI Taxonomy" id="143900"/>
    <lineage>
        <taxon>Eukaryota</taxon>
        <taxon>Metazoa</taxon>
        <taxon>Chordata</taxon>
        <taxon>Craniata</taxon>
        <taxon>Vertebrata</taxon>
        <taxon>Euteleostomi</taxon>
        <taxon>Actinopterygii</taxon>
        <taxon>Neopterygii</taxon>
        <taxon>Teleostei</taxon>
        <taxon>Notacanthiformes</taxon>
        <taxon>Halosauridae</taxon>
        <taxon>Aldrovandia</taxon>
    </lineage>
</organism>
<protein>
    <submittedName>
        <fullName evidence="1">Uncharacterized protein</fullName>
    </submittedName>
</protein>
<sequence>MHWAQARAGEFVSVVGRLSISSLGCQRAPVPGLAKAPIPCHPGPISQLRAGISCAIVGRAGGFDLNESGCRGSGEIGARRAGADTPLSLCLPG</sequence>
<keyword evidence="2" id="KW-1185">Reference proteome</keyword>
<evidence type="ECO:0000313" key="2">
    <source>
        <dbReference type="Proteomes" id="UP001221898"/>
    </source>
</evidence>
<name>A0AAD7R5Y2_9TELE</name>
<gene>
    <name evidence="1" type="ORF">AAFF_G00342160</name>
</gene>
<dbReference type="Proteomes" id="UP001221898">
    <property type="component" value="Unassembled WGS sequence"/>
</dbReference>
<evidence type="ECO:0000313" key="1">
    <source>
        <dbReference type="EMBL" id="KAJ8366808.1"/>
    </source>
</evidence>
<reference evidence="1" key="1">
    <citation type="journal article" date="2023" name="Science">
        <title>Genome structures resolve the early diversification of teleost fishes.</title>
        <authorList>
            <person name="Parey E."/>
            <person name="Louis A."/>
            <person name="Montfort J."/>
            <person name="Bouchez O."/>
            <person name="Roques C."/>
            <person name="Iampietro C."/>
            <person name="Lluch J."/>
            <person name="Castinel A."/>
            <person name="Donnadieu C."/>
            <person name="Desvignes T."/>
            <person name="Floi Bucao C."/>
            <person name="Jouanno E."/>
            <person name="Wen M."/>
            <person name="Mejri S."/>
            <person name="Dirks R."/>
            <person name="Jansen H."/>
            <person name="Henkel C."/>
            <person name="Chen W.J."/>
            <person name="Zahm M."/>
            <person name="Cabau C."/>
            <person name="Klopp C."/>
            <person name="Thompson A.W."/>
            <person name="Robinson-Rechavi M."/>
            <person name="Braasch I."/>
            <person name="Lecointre G."/>
            <person name="Bobe J."/>
            <person name="Postlethwait J.H."/>
            <person name="Berthelot C."/>
            <person name="Roest Crollius H."/>
            <person name="Guiguen Y."/>
        </authorList>
    </citation>
    <scope>NUCLEOTIDE SEQUENCE</scope>
    <source>
        <strain evidence="1">NC1722</strain>
    </source>
</reference>
<accession>A0AAD7R5Y2</accession>